<dbReference type="Pfam" id="PF15376">
    <property type="entry name" value="DUF4603"/>
    <property type="match status" value="1"/>
</dbReference>
<evidence type="ECO:0000313" key="2">
    <source>
        <dbReference type="EMBL" id="JAA70007.1"/>
    </source>
</evidence>
<dbReference type="PANTHER" id="PTHR17611:SF3">
    <property type="entry name" value="DNA SEGMENT, CHR 5, ERATO DOI 579, EXPRESSED"/>
    <property type="match status" value="1"/>
</dbReference>
<sequence length="225" mass="25232">MKYLKATTVPQEIQAWFQGELEGRGIDIVYCHTVVSLLLDPDKEPGNRGAAVECLRSATEQKCGLETLVDELCRRLNKHLHPQSDEPETEAAAAPPQEEAVKRRSPKELAQMYYAAFPALENSPQVQAQRGSWDGRRIIELHEREQQTMEGEGSDWESIQEQQLRSRLDDPNLAAIWGHQEPTLGDSIHDVFHSVWALSGEDKLMLKVLSGASCEGTESMLAKRS</sequence>
<organism evidence="2">
    <name type="scientific">Ixodes ricinus</name>
    <name type="common">Common tick</name>
    <name type="synonym">Acarus ricinus</name>
    <dbReference type="NCBI Taxonomy" id="34613"/>
    <lineage>
        <taxon>Eukaryota</taxon>
        <taxon>Metazoa</taxon>
        <taxon>Ecdysozoa</taxon>
        <taxon>Arthropoda</taxon>
        <taxon>Chelicerata</taxon>
        <taxon>Arachnida</taxon>
        <taxon>Acari</taxon>
        <taxon>Parasitiformes</taxon>
        <taxon>Ixodida</taxon>
        <taxon>Ixodoidea</taxon>
        <taxon>Ixodidae</taxon>
        <taxon>Ixodinae</taxon>
        <taxon>Ixodes</taxon>
    </lineage>
</organism>
<name>A0A0K8RFS7_IXORI</name>
<dbReference type="EMBL" id="GADI01003801">
    <property type="protein sequence ID" value="JAA70007.1"/>
    <property type="molecule type" value="mRNA"/>
</dbReference>
<protein>
    <submittedName>
        <fullName evidence="2">Uncharacterized protein</fullName>
    </submittedName>
</protein>
<dbReference type="AlphaFoldDB" id="A0A0K8RFS7"/>
<dbReference type="InterPro" id="IPR027871">
    <property type="entry name" value="DUF4603"/>
</dbReference>
<accession>A0A0K8RFS7</accession>
<evidence type="ECO:0000256" key="1">
    <source>
        <dbReference type="SAM" id="MobiDB-lite"/>
    </source>
</evidence>
<proteinExistence type="evidence at transcript level"/>
<reference evidence="2" key="1">
    <citation type="submission" date="2012-12" db="EMBL/GenBank/DDBJ databases">
        <title>Identification and characterization of a phenylalanine ammonia-lyase gene family in Isatis indigotica Fort.</title>
        <authorList>
            <person name="Liu Q."/>
            <person name="Chen J."/>
            <person name="Zhou X."/>
            <person name="Di P."/>
            <person name="Xiao Y."/>
            <person name="Xuan H."/>
            <person name="Zhang L."/>
            <person name="Chen W."/>
        </authorList>
    </citation>
    <scope>NUCLEOTIDE SEQUENCE</scope>
    <source>
        <tissue evidence="2">Salivary gland</tissue>
    </source>
</reference>
<dbReference type="PANTHER" id="PTHR17611">
    <property type="entry name" value="DNA SEGMENT, CHR 5, ERATO DOI 579, EXPRESSED"/>
    <property type="match status" value="1"/>
</dbReference>
<feature type="region of interest" description="Disordered" evidence="1">
    <location>
        <begin position="80"/>
        <end position="105"/>
    </location>
</feature>